<protein>
    <submittedName>
        <fullName evidence="6">Aspartate aminotransferase family protein</fullName>
    </submittedName>
</protein>
<reference evidence="6" key="1">
    <citation type="journal article" date="2021" name="Environ. Microbiol.">
        <title>Genomic characterization of three novel Desulfobacterota classes expand the metabolic and phylogenetic diversity of the phylum.</title>
        <authorList>
            <person name="Murphy C.L."/>
            <person name="Biggerstaff J."/>
            <person name="Eichhorn A."/>
            <person name="Ewing E."/>
            <person name="Shahan R."/>
            <person name="Soriano D."/>
            <person name="Stewart S."/>
            <person name="VanMol K."/>
            <person name="Walker R."/>
            <person name="Walters P."/>
            <person name="Elshahed M.S."/>
            <person name="Youssef N.H."/>
        </authorList>
    </citation>
    <scope>NUCLEOTIDE SEQUENCE</scope>
    <source>
        <strain evidence="6">Zod_Metabat.24</strain>
    </source>
</reference>
<dbReference type="InterPro" id="IPR015424">
    <property type="entry name" value="PyrdxlP-dep_Trfase"/>
</dbReference>
<dbReference type="InterPro" id="IPR015421">
    <property type="entry name" value="PyrdxlP-dep_Trfase_major"/>
</dbReference>
<dbReference type="InterPro" id="IPR015422">
    <property type="entry name" value="PyrdxlP-dep_Trfase_small"/>
</dbReference>
<name>A0A9D8KDM9_9DELT</name>
<dbReference type="PIRSF" id="PIRSF000521">
    <property type="entry name" value="Transaminase_4ab_Lys_Orn"/>
    <property type="match status" value="1"/>
</dbReference>
<dbReference type="GO" id="GO:0042802">
    <property type="term" value="F:identical protein binding"/>
    <property type="evidence" value="ECO:0007669"/>
    <property type="project" value="TreeGrafter"/>
</dbReference>
<comment type="similarity">
    <text evidence="5">Belongs to the class-III pyridoxal-phosphate-dependent aminotransferase family.</text>
</comment>
<dbReference type="InterPro" id="IPR050103">
    <property type="entry name" value="Class-III_PLP-dep_AT"/>
</dbReference>
<dbReference type="SUPFAM" id="SSF53383">
    <property type="entry name" value="PLP-dependent transferases"/>
    <property type="match status" value="1"/>
</dbReference>
<dbReference type="GO" id="GO:0030170">
    <property type="term" value="F:pyridoxal phosphate binding"/>
    <property type="evidence" value="ECO:0007669"/>
    <property type="project" value="InterPro"/>
</dbReference>
<evidence type="ECO:0000256" key="4">
    <source>
        <dbReference type="ARBA" id="ARBA00022898"/>
    </source>
</evidence>
<accession>A0A9D8KDM9</accession>
<evidence type="ECO:0000313" key="6">
    <source>
        <dbReference type="EMBL" id="MBN1572174.1"/>
    </source>
</evidence>
<comment type="caution">
    <text evidence="6">The sequence shown here is derived from an EMBL/GenBank/DDBJ whole genome shotgun (WGS) entry which is preliminary data.</text>
</comment>
<dbReference type="Proteomes" id="UP000809273">
    <property type="component" value="Unassembled WGS sequence"/>
</dbReference>
<dbReference type="EMBL" id="JAFGIX010000015">
    <property type="protein sequence ID" value="MBN1572174.1"/>
    <property type="molecule type" value="Genomic_DNA"/>
</dbReference>
<keyword evidence="3" id="KW-0808">Transferase</keyword>
<dbReference type="PANTHER" id="PTHR11986:SF79">
    <property type="entry name" value="ACETYLORNITHINE AMINOTRANSFERASE, MITOCHONDRIAL"/>
    <property type="match status" value="1"/>
</dbReference>
<dbReference type="InterPro" id="IPR005814">
    <property type="entry name" value="Aminotrans_3"/>
</dbReference>
<sequence length="458" mass="49829">MAYKNFKLLPKKTEKIETKYRRIATEIPVPESIPLLKDLRKYEPLSMSGQPLVVWDNASGFIVSDPYGNRWIDFSSGVLVTNSGHLPPELKRGLISQIESGMIHSYCFPNEPRARLVKKLVEIAPEGMEKVFLLTTGAEATENAVKLAKTWGRKIGGDEKNVIVTFEGAFHGRTMGSQLAGGIPSLKEWIGTLDPTFVQVPFPDGYFNPETDFSAFTDTLKKKGVEGSKVAGVMVESYQGGIAGFYPEAYMKSLREWCTQNGALLIDDEVQAGFGRSGRLFSIEHYGVVPDIICLGKGMGGGLPISAVMGNSKFMDIYGPGEMTSTHSGNPLTCTSSLVSIDLIEKKGLVENSRRMGDILHGELKKIKDKHPDFIGAVNGKGLLAAVLFSEKGVKTPNHDLAFSVVEKCIQKGLMLYAPLGPGGGTVKMNPPLIIEEEALMEGISAFSEAVEESIMSR</sequence>
<dbReference type="GO" id="GO:0008483">
    <property type="term" value="F:transaminase activity"/>
    <property type="evidence" value="ECO:0007669"/>
    <property type="project" value="UniProtKB-KW"/>
</dbReference>
<keyword evidence="2 6" id="KW-0032">Aminotransferase</keyword>
<dbReference type="InterPro" id="IPR049704">
    <property type="entry name" value="Aminotrans_3_PPA_site"/>
</dbReference>
<dbReference type="FunFam" id="3.40.640.10:FF:000004">
    <property type="entry name" value="Acetylornithine aminotransferase"/>
    <property type="match status" value="1"/>
</dbReference>
<dbReference type="Pfam" id="PF00202">
    <property type="entry name" value="Aminotran_3"/>
    <property type="match status" value="1"/>
</dbReference>
<evidence type="ECO:0000256" key="5">
    <source>
        <dbReference type="RuleBase" id="RU003560"/>
    </source>
</evidence>
<dbReference type="AlphaFoldDB" id="A0A9D8KDM9"/>
<evidence type="ECO:0000256" key="3">
    <source>
        <dbReference type="ARBA" id="ARBA00022679"/>
    </source>
</evidence>
<dbReference type="PANTHER" id="PTHR11986">
    <property type="entry name" value="AMINOTRANSFERASE CLASS III"/>
    <property type="match status" value="1"/>
</dbReference>
<gene>
    <name evidence="6" type="ORF">JW984_03140</name>
</gene>
<evidence type="ECO:0000256" key="2">
    <source>
        <dbReference type="ARBA" id="ARBA00022576"/>
    </source>
</evidence>
<reference evidence="6" key="2">
    <citation type="submission" date="2021-01" db="EMBL/GenBank/DDBJ databases">
        <authorList>
            <person name="Hahn C.R."/>
            <person name="Youssef N.H."/>
            <person name="Elshahed M."/>
        </authorList>
    </citation>
    <scope>NUCLEOTIDE SEQUENCE</scope>
    <source>
        <strain evidence="6">Zod_Metabat.24</strain>
    </source>
</reference>
<dbReference type="Gene3D" id="3.90.1150.10">
    <property type="entry name" value="Aspartate Aminotransferase, domain 1"/>
    <property type="match status" value="1"/>
</dbReference>
<dbReference type="CDD" id="cd00610">
    <property type="entry name" value="OAT_like"/>
    <property type="match status" value="1"/>
</dbReference>
<evidence type="ECO:0000313" key="7">
    <source>
        <dbReference type="Proteomes" id="UP000809273"/>
    </source>
</evidence>
<proteinExistence type="inferred from homology"/>
<keyword evidence="4 5" id="KW-0663">Pyridoxal phosphate</keyword>
<comment type="cofactor">
    <cofactor evidence="1">
        <name>pyridoxal 5'-phosphate</name>
        <dbReference type="ChEBI" id="CHEBI:597326"/>
    </cofactor>
</comment>
<dbReference type="PROSITE" id="PS00600">
    <property type="entry name" value="AA_TRANSFER_CLASS_3"/>
    <property type="match status" value="1"/>
</dbReference>
<organism evidence="6 7">
    <name type="scientific">Candidatus Zymogenus saltonus</name>
    <dbReference type="NCBI Taxonomy" id="2844893"/>
    <lineage>
        <taxon>Bacteria</taxon>
        <taxon>Deltaproteobacteria</taxon>
        <taxon>Candidatus Zymogenia</taxon>
        <taxon>Candidatus Zymogeniales</taxon>
        <taxon>Candidatus Zymogenaceae</taxon>
        <taxon>Candidatus Zymogenus</taxon>
    </lineage>
</organism>
<evidence type="ECO:0000256" key="1">
    <source>
        <dbReference type="ARBA" id="ARBA00001933"/>
    </source>
</evidence>
<dbReference type="Gene3D" id="3.40.640.10">
    <property type="entry name" value="Type I PLP-dependent aspartate aminotransferase-like (Major domain)"/>
    <property type="match status" value="1"/>
</dbReference>